<dbReference type="EMBL" id="ML977015">
    <property type="protein sequence ID" value="KAF1951677.1"/>
    <property type="molecule type" value="Genomic_DNA"/>
</dbReference>
<feature type="region of interest" description="Disordered" evidence="1">
    <location>
        <begin position="167"/>
        <end position="201"/>
    </location>
</feature>
<dbReference type="AlphaFoldDB" id="A0A6A5TRV8"/>
<protein>
    <submittedName>
        <fullName evidence="2">Uncharacterized protein</fullName>
    </submittedName>
</protein>
<reference evidence="2" key="1">
    <citation type="journal article" date="2020" name="Stud. Mycol.">
        <title>101 Dothideomycetes genomes: a test case for predicting lifestyles and emergence of pathogens.</title>
        <authorList>
            <person name="Haridas S."/>
            <person name="Albert R."/>
            <person name="Binder M."/>
            <person name="Bloem J."/>
            <person name="Labutti K."/>
            <person name="Salamov A."/>
            <person name="Andreopoulos B."/>
            <person name="Baker S."/>
            <person name="Barry K."/>
            <person name="Bills G."/>
            <person name="Bluhm B."/>
            <person name="Cannon C."/>
            <person name="Castanera R."/>
            <person name="Culley D."/>
            <person name="Daum C."/>
            <person name="Ezra D."/>
            <person name="Gonzalez J."/>
            <person name="Henrissat B."/>
            <person name="Kuo A."/>
            <person name="Liang C."/>
            <person name="Lipzen A."/>
            <person name="Lutzoni F."/>
            <person name="Magnuson J."/>
            <person name="Mondo S."/>
            <person name="Nolan M."/>
            <person name="Ohm R."/>
            <person name="Pangilinan J."/>
            <person name="Park H.-J."/>
            <person name="Ramirez L."/>
            <person name="Alfaro M."/>
            <person name="Sun H."/>
            <person name="Tritt A."/>
            <person name="Yoshinaga Y."/>
            <person name="Zwiers L.-H."/>
            <person name="Turgeon B."/>
            <person name="Goodwin S."/>
            <person name="Spatafora J."/>
            <person name="Crous P."/>
            <person name="Grigoriev I."/>
        </authorList>
    </citation>
    <scope>NUCLEOTIDE SEQUENCE</scope>
    <source>
        <strain evidence="2">CBS 675.92</strain>
    </source>
</reference>
<evidence type="ECO:0000313" key="3">
    <source>
        <dbReference type="Proteomes" id="UP000800035"/>
    </source>
</evidence>
<sequence>MPLQLPLCVKPHRTVIAVELPGRRHNYLVSFITIFTTFPTSTTSSRLSPCLSITLQQILQPPAFFFQNATPFLVCPVAKACRSRPLLFLNVLKQRPHSYTTGGPCCVLPRCRKTAKAASKVGAFDRVFSLLLCCCCGICIRIRICIRHHSVHTTIITNMPFSFTMHSPHLPTQKHHPTPRALNPPLPHHRPRRPYRPTPAP</sequence>
<organism evidence="2 3">
    <name type="scientific">Byssothecium circinans</name>
    <dbReference type="NCBI Taxonomy" id="147558"/>
    <lineage>
        <taxon>Eukaryota</taxon>
        <taxon>Fungi</taxon>
        <taxon>Dikarya</taxon>
        <taxon>Ascomycota</taxon>
        <taxon>Pezizomycotina</taxon>
        <taxon>Dothideomycetes</taxon>
        <taxon>Pleosporomycetidae</taxon>
        <taxon>Pleosporales</taxon>
        <taxon>Massarineae</taxon>
        <taxon>Massarinaceae</taxon>
        <taxon>Byssothecium</taxon>
    </lineage>
</organism>
<evidence type="ECO:0000256" key="1">
    <source>
        <dbReference type="SAM" id="MobiDB-lite"/>
    </source>
</evidence>
<keyword evidence="3" id="KW-1185">Reference proteome</keyword>
<name>A0A6A5TRV8_9PLEO</name>
<evidence type="ECO:0000313" key="2">
    <source>
        <dbReference type="EMBL" id="KAF1951677.1"/>
    </source>
</evidence>
<gene>
    <name evidence="2" type="ORF">CC80DRAFT_191390</name>
</gene>
<accession>A0A6A5TRV8</accession>
<dbReference type="Proteomes" id="UP000800035">
    <property type="component" value="Unassembled WGS sequence"/>
</dbReference>
<proteinExistence type="predicted"/>